<evidence type="ECO:0000256" key="4">
    <source>
        <dbReference type="ARBA" id="ARBA00023125"/>
    </source>
</evidence>
<dbReference type="Proteomes" id="UP000516380">
    <property type="component" value="Chromosome"/>
</dbReference>
<dbReference type="EMBL" id="AP023343">
    <property type="protein sequence ID" value="BCI90200.1"/>
    <property type="molecule type" value="Genomic_DNA"/>
</dbReference>
<dbReference type="Gene3D" id="1.10.10.10">
    <property type="entry name" value="Winged helix-like DNA-binding domain superfamily/Winged helix DNA-binding domain"/>
    <property type="match status" value="1"/>
</dbReference>
<keyword evidence="3" id="KW-0731">Sigma factor</keyword>
<dbReference type="GO" id="GO:0016987">
    <property type="term" value="F:sigma factor activity"/>
    <property type="evidence" value="ECO:0007669"/>
    <property type="project" value="UniProtKB-KW"/>
</dbReference>
<evidence type="ECO:0000256" key="3">
    <source>
        <dbReference type="ARBA" id="ARBA00023082"/>
    </source>
</evidence>
<keyword evidence="2" id="KW-0805">Transcription regulation</keyword>
<gene>
    <name evidence="7" type="ORF">NIIDMKKI_54060</name>
</gene>
<accession>A0A7G1IH84</accession>
<organism evidence="7 8">
    <name type="scientific">Mycobacterium kansasii</name>
    <dbReference type="NCBI Taxonomy" id="1768"/>
    <lineage>
        <taxon>Bacteria</taxon>
        <taxon>Bacillati</taxon>
        <taxon>Actinomycetota</taxon>
        <taxon>Actinomycetes</taxon>
        <taxon>Mycobacteriales</taxon>
        <taxon>Mycobacteriaceae</taxon>
        <taxon>Mycobacterium</taxon>
    </lineage>
</organism>
<evidence type="ECO:0000256" key="1">
    <source>
        <dbReference type="ARBA" id="ARBA00010641"/>
    </source>
</evidence>
<dbReference type="InterPro" id="IPR036388">
    <property type="entry name" value="WH-like_DNA-bd_sf"/>
</dbReference>
<dbReference type="CDD" id="cd06171">
    <property type="entry name" value="Sigma70_r4"/>
    <property type="match status" value="1"/>
</dbReference>
<evidence type="ECO:0000256" key="2">
    <source>
        <dbReference type="ARBA" id="ARBA00023015"/>
    </source>
</evidence>
<dbReference type="InterPro" id="IPR013249">
    <property type="entry name" value="RNA_pol_sigma70_r4_t2"/>
</dbReference>
<keyword evidence="4" id="KW-0238">DNA-binding</keyword>
<reference evidence="7 8" key="1">
    <citation type="submission" date="2020-07" db="EMBL/GenBank/DDBJ databases">
        <title>Mycobacterium kansasii (former subtype) with zoonotic potential isolated from diseased indoor pet cat, Japan.</title>
        <authorList>
            <person name="Fukano H."/>
            <person name="Terazono T."/>
            <person name="Hoshino Y."/>
        </authorList>
    </citation>
    <scope>NUCLEOTIDE SEQUENCE [LARGE SCALE GENOMIC DNA]</scope>
    <source>
        <strain evidence="7 8">Kuro-I</strain>
    </source>
</reference>
<dbReference type="GO" id="GO:0003677">
    <property type="term" value="F:DNA binding"/>
    <property type="evidence" value="ECO:0007669"/>
    <property type="project" value="UniProtKB-KW"/>
</dbReference>
<evidence type="ECO:0000313" key="8">
    <source>
        <dbReference type="Proteomes" id="UP000516380"/>
    </source>
</evidence>
<dbReference type="InterPro" id="IPR013324">
    <property type="entry name" value="RNA_pol_sigma_r3/r4-like"/>
</dbReference>
<evidence type="ECO:0000313" key="7">
    <source>
        <dbReference type="EMBL" id="BCI90200.1"/>
    </source>
</evidence>
<name>A0A7G1IH84_MYCKA</name>
<dbReference type="PANTHER" id="PTHR43133">
    <property type="entry name" value="RNA POLYMERASE ECF-TYPE SIGMA FACTO"/>
    <property type="match status" value="1"/>
</dbReference>
<dbReference type="Pfam" id="PF08281">
    <property type="entry name" value="Sigma70_r4_2"/>
    <property type="match status" value="1"/>
</dbReference>
<dbReference type="PANTHER" id="PTHR43133:SF8">
    <property type="entry name" value="RNA POLYMERASE SIGMA FACTOR HI_1459-RELATED"/>
    <property type="match status" value="1"/>
</dbReference>
<evidence type="ECO:0000256" key="5">
    <source>
        <dbReference type="ARBA" id="ARBA00023163"/>
    </source>
</evidence>
<sequence>MVLDGLRRLPSAQREVVSMRDIEGWSSEETCEALGISAANQRVLLHRGRAVLRNLLEVYLDER</sequence>
<dbReference type="InterPro" id="IPR039425">
    <property type="entry name" value="RNA_pol_sigma-70-like"/>
</dbReference>
<evidence type="ECO:0000259" key="6">
    <source>
        <dbReference type="Pfam" id="PF08281"/>
    </source>
</evidence>
<dbReference type="AlphaFoldDB" id="A0A7G1IH84"/>
<protein>
    <recommendedName>
        <fullName evidence="6">RNA polymerase sigma factor 70 region 4 type 2 domain-containing protein</fullName>
    </recommendedName>
</protein>
<proteinExistence type="inferred from homology"/>
<dbReference type="SUPFAM" id="SSF88659">
    <property type="entry name" value="Sigma3 and sigma4 domains of RNA polymerase sigma factors"/>
    <property type="match status" value="1"/>
</dbReference>
<dbReference type="GO" id="GO:0006352">
    <property type="term" value="P:DNA-templated transcription initiation"/>
    <property type="evidence" value="ECO:0007669"/>
    <property type="project" value="InterPro"/>
</dbReference>
<comment type="similarity">
    <text evidence="1">Belongs to the sigma-70 factor family. ECF subfamily.</text>
</comment>
<keyword evidence="8" id="KW-1185">Reference proteome</keyword>
<keyword evidence="5" id="KW-0804">Transcription</keyword>
<feature type="domain" description="RNA polymerase sigma factor 70 region 4 type 2" evidence="6">
    <location>
        <begin position="3"/>
        <end position="50"/>
    </location>
</feature>